<accession>C4K6I9</accession>
<dbReference type="Proteomes" id="UP000002334">
    <property type="component" value="Chromosome"/>
</dbReference>
<proteinExistence type="predicted"/>
<dbReference type="HOGENOM" id="CLU_3356555_0_0_6"/>
<dbReference type="KEGG" id="hde:HDEF_1567"/>
<dbReference type="EMBL" id="CP001277">
    <property type="protein sequence ID" value="ACQ68182.1"/>
    <property type="molecule type" value="Genomic_DNA"/>
</dbReference>
<evidence type="ECO:0000313" key="1">
    <source>
        <dbReference type="EMBL" id="ACQ68182.1"/>
    </source>
</evidence>
<protein>
    <submittedName>
        <fullName evidence="1">Uncharacterized protein</fullName>
    </submittedName>
</protein>
<reference evidence="1 2" key="1">
    <citation type="journal article" date="2009" name="Proc. Natl. Acad. Sci. U.S.A.">
        <title>Hamiltonella defensa, genome evolution of protective bacterial endosymbiont from pathogenic ancestors.</title>
        <authorList>
            <person name="Degnan P.H."/>
            <person name="Yu Y."/>
            <person name="Sisneros N."/>
            <person name="Wing R.A."/>
            <person name="Moran N.A."/>
        </authorList>
    </citation>
    <scope>NUCLEOTIDE SEQUENCE [LARGE SCALE GENOMIC DNA]</scope>
    <source>
        <strain evidence="2">5AT</strain>
    </source>
</reference>
<sequence length="36" mass="4121">MTLKEILDSIAREPHLTPKLSDEFGTIDYEVVQSDE</sequence>
<dbReference type="STRING" id="572265.HDEF_1567"/>
<gene>
    <name evidence="1" type="ordered locus">HDEF_1567</name>
</gene>
<keyword evidence="2" id="KW-1185">Reference proteome</keyword>
<dbReference type="AlphaFoldDB" id="C4K6I9"/>
<name>C4K6I9_HAMD5</name>
<organism evidence="1 2">
    <name type="scientific">Hamiltonella defensa subsp. Acyrthosiphon pisum (strain 5AT)</name>
    <dbReference type="NCBI Taxonomy" id="572265"/>
    <lineage>
        <taxon>Bacteria</taxon>
        <taxon>Pseudomonadati</taxon>
        <taxon>Pseudomonadota</taxon>
        <taxon>Gammaproteobacteria</taxon>
        <taxon>Enterobacterales</taxon>
        <taxon>Enterobacteriaceae</taxon>
        <taxon>aphid secondary symbionts</taxon>
        <taxon>Candidatus Williamhamiltonella</taxon>
    </lineage>
</organism>
<evidence type="ECO:0000313" key="2">
    <source>
        <dbReference type="Proteomes" id="UP000002334"/>
    </source>
</evidence>